<dbReference type="Pfam" id="PF01155">
    <property type="entry name" value="HypA"/>
    <property type="match status" value="1"/>
</dbReference>
<dbReference type="GO" id="GO:0051604">
    <property type="term" value="P:protein maturation"/>
    <property type="evidence" value="ECO:0007669"/>
    <property type="project" value="InterPro"/>
</dbReference>
<proteinExistence type="predicted"/>
<keyword evidence="1" id="KW-0533">Nickel</keyword>
<dbReference type="PIRSF" id="PIRSF004761">
    <property type="entry name" value="Hydrgn_mat_HypA"/>
    <property type="match status" value="1"/>
</dbReference>
<accession>A0A7C4JKP8</accession>
<gene>
    <name evidence="5" type="primary">hypA</name>
    <name evidence="5" type="ORF">ENU08_02905</name>
    <name evidence="4" type="ORF">ENU41_06140</name>
</gene>
<evidence type="ECO:0000313" key="4">
    <source>
        <dbReference type="EMBL" id="HGQ36239.1"/>
    </source>
</evidence>
<evidence type="ECO:0000313" key="5">
    <source>
        <dbReference type="EMBL" id="HGQ64173.1"/>
    </source>
</evidence>
<evidence type="ECO:0000256" key="3">
    <source>
        <dbReference type="ARBA" id="ARBA00022833"/>
    </source>
</evidence>
<keyword evidence="2" id="KW-0479">Metal-binding</keyword>
<evidence type="ECO:0000256" key="1">
    <source>
        <dbReference type="ARBA" id="ARBA00022596"/>
    </source>
</evidence>
<dbReference type="NCBIfam" id="NF003008">
    <property type="entry name" value="PRK03824.1"/>
    <property type="match status" value="1"/>
</dbReference>
<dbReference type="EMBL" id="DTCK01000039">
    <property type="protein sequence ID" value="HGQ36239.1"/>
    <property type="molecule type" value="Genomic_DNA"/>
</dbReference>
<protein>
    <submittedName>
        <fullName evidence="5">Hydrogenase nickel incorporation protein HypA</fullName>
    </submittedName>
</protein>
<keyword evidence="3" id="KW-0862">Zinc</keyword>
<comment type="caution">
    <text evidence="5">The sequence shown here is derived from an EMBL/GenBank/DDBJ whole genome shotgun (WGS) entry which is preliminary data.</text>
</comment>
<sequence>MHEWAIAEAIIETIITKASESNTKNFSYIKVKLGKLQQIDREILAFAINELLKLAKDEHGIEVKEVVFDDEKAVAKCLRCGYGWDLDLGSMDESSKEYIHFIPEVVYAFISCPRCGSHDYDIVSGRGISVELG</sequence>
<name>A0A7C4JKP8_9CREN</name>
<dbReference type="Gene3D" id="3.30.2320.80">
    <property type="match status" value="1"/>
</dbReference>
<dbReference type="PANTHER" id="PTHR34535">
    <property type="entry name" value="HYDROGENASE MATURATION FACTOR HYPA"/>
    <property type="match status" value="1"/>
</dbReference>
<organism evidence="5">
    <name type="scientific">Ignisphaera aggregans</name>
    <dbReference type="NCBI Taxonomy" id="334771"/>
    <lineage>
        <taxon>Archaea</taxon>
        <taxon>Thermoproteota</taxon>
        <taxon>Thermoprotei</taxon>
        <taxon>Desulfurococcales</taxon>
        <taxon>Desulfurococcaceae</taxon>
        <taxon>Ignisphaera</taxon>
    </lineage>
</organism>
<evidence type="ECO:0000256" key="2">
    <source>
        <dbReference type="ARBA" id="ARBA00022723"/>
    </source>
</evidence>
<dbReference type="InterPro" id="IPR000688">
    <property type="entry name" value="HypA/HybF"/>
</dbReference>
<dbReference type="GO" id="GO:0008270">
    <property type="term" value="F:zinc ion binding"/>
    <property type="evidence" value="ECO:0007669"/>
    <property type="project" value="TreeGrafter"/>
</dbReference>
<reference evidence="5" key="1">
    <citation type="journal article" date="2020" name="mSystems">
        <title>Genome- and Community-Level Interaction Insights into Carbon Utilization and Element Cycling Functions of Hydrothermarchaeota in Hydrothermal Sediment.</title>
        <authorList>
            <person name="Zhou Z."/>
            <person name="Liu Y."/>
            <person name="Xu W."/>
            <person name="Pan J."/>
            <person name="Luo Z.H."/>
            <person name="Li M."/>
        </authorList>
    </citation>
    <scope>NUCLEOTIDE SEQUENCE [LARGE SCALE GENOMIC DNA]</scope>
    <source>
        <strain evidence="5">SpSt-637</strain>
        <strain evidence="4">SpSt-667</strain>
    </source>
</reference>
<dbReference type="PANTHER" id="PTHR34535:SF3">
    <property type="entry name" value="HYDROGENASE MATURATION FACTOR HYPA"/>
    <property type="match status" value="1"/>
</dbReference>
<dbReference type="EMBL" id="DTBD01000022">
    <property type="protein sequence ID" value="HGQ64173.1"/>
    <property type="molecule type" value="Genomic_DNA"/>
</dbReference>
<dbReference type="GO" id="GO:0016151">
    <property type="term" value="F:nickel cation binding"/>
    <property type="evidence" value="ECO:0007669"/>
    <property type="project" value="InterPro"/>
</dbReference>
<dbReference type="AlphaFoldDB" id="A0A7C4JKP8"/>